<keyword evidence="9" id="KW-0472">Membrane</keyword>
<evidence type="ECO:0000256" key="5">
    <source>
        <dbReference type="ARBA" id="ARBA00022777"/>
    </source>
</evidence>
<reference evidence="12 13" key="1">
    <citation type="submission" date="2020-01" db="EMBL/GenBank/DDBJ databases">
        <title>Identification and distribution of gene clusters putatively required for synthesis of sphingolipid metabolism inhibitors in phylogenetically diverse species of the filamentous fungus Fusarium.</title>
        <authorList>
            <person name="Kim H.-S."/>
            <person name="Busman M."/>
            <person name="Brown D.W."/>
            <person name="Divon H."/>
            <person name="Uhlig S."/>
            <person name="Proctor R.H."/>
        </authorList>
    </citation>
    <scope>NUCLEOTIDE SEQUENCE [LARGE SCALE GENOMIC DNA]</scope>
    <source>
        <strain evidence="12 13">NRRL 20459</strain>
    </source>
</reference>
<feature type="region of interest" description="Disordered" evidence="8">
    <location>
        <begin position="189"/>
        <end position="245"/>
    </location>
</feature>
<feature type="region of interest" description="Disordered" evidence="8">
    <location>
        <begin position="348"/>
        <end position="458"/>
    </location>
</feature>
<feature type="region of interest" description="Disordered" evidence="8">
    <location>
        <begin position="282"/>
        <end position="334"/>
    </location>
</feature>
<keyword evidence="6" id="KW-0067">ATP-binding</keyword>
<dbReference type="EMBL" id="JAADYS010000926">
    <property type="protein sequence ID" value="KAF4466133.1"/>
    <property type="molecule type" value="Genomic_DNA"/>
</dbReference>
<feature type="compositionally biased region" description="Pro residues" evidence="8">
    <location>
        <begin position="401"/>
        <end position="412"/>
    </location>
</feature>
<gene>
    <name evidence="12" type="ORF">FALBO_7008</name>
</gene>
<evidence type="ECO:0000256" key="10">
    <source>
        <dbReference type="SAM" id="SignalP"/>
    </source>
</evidence>
<feature type="domain" description="Epidermal growth factor receptor-like transmembrane-juxtamembrane segment" evidence="11">
    <location>
        <begin position="251"/>
        <end position="281"/>
    </location>
</feature>
<keyword evidence="13" id="KW-1185">Reference proteome</keyword>
<name>A0A8H4LDI3_9HYPO</name>
<dbReference type="Pfam" id="PF21314">
    <property type="entry name" value="TM_ErbB1"/>
    <property type="match status" value="1"/>
</dbReference>
<organism evidence="12 13">
    <name type="scientific">Fusarium albosuccineum</name>
    <dbReference type="NCBI Taxonomy" id="1237068"/>
    <lineage>
        <taxon>Eukaryota</taxon>
        <taxon>Fungi</taxon>
        <taxon>Dikarya</taxon>
        <taxon>Ascomycota</taxon>
        <taxon>Pezizomycotina</taxon>
        <taxon>Sordariomycetes</taxon>
        <taxon>Hypocreomycetidae</taxon>
        <taxon>Hypocreales</taxon>
        <taxon>Nectriaceae</taxon>
        <taxon>Fusarium</taxon>
        <taxon>Fusarium decemcellulare species complex</taxon>
    </lineage>
</organism>
<feature type="chain" id="PRO_5034030952" description="receptor protein-tyrosine kinase" evidence="10">
    <location>
        <begin position="20"/>
        <end position="458"/>
    </location>
</feature>
<feature type="compositionally biased region" description="Low complexity" evidence="8">
    <location>
        <begin position="200"/>
        <end position="236"/>
    </location>
</feature>
<evidence type="ECO:0000256" key="7">
    <source>
        <dbReference type="ARBA" id="ARBA00023137"/>
    </source>
</evidence>
<evidence type="ECO:0000313" key="13">
    <source>
        <dbReference type="Proteomes" id="UP000554235"/>
    </source>
</evidence>
<feature type="transmembrane region" description="Helical" evidence="9">
    <location>
        <begin position="248"/>
        <end position="273"/>
    </location>
</feature>
<sequence length="458" mass="46720">MYRSAALLALGALSSPAAAAWLRSFPDSTWTPPRQTGGLGQEAGEQAQIDLGWSPVPTNAPKLSGAMDMGFALGRRALDSQTCGFGADGNSFTCISSDATCAYSDDYVGCCESGRSCNMVKTTCIDFDASSSGACAFLEDFHTLCCGSSQLPACYTYVGTTSGDEYTLLACSITSGSAALIFSDPLATGDESTATDDNESTSTDDGGASSTDDTSLTTDDSSATSTEASPSSSSSNDNDDDGGSSTNVGAIAGGVVGGVAAIGIVGLAAFLLLRRRNNNKKPAPVAAGANGQMPPQMAQNPQNPQSPGQSFVPSSPSNAAYPSGVPSNYQPGYQQAYDPNMAAAAYGQQTYSPQPGSGYGPYSPQQQGSFQGQYPPQQGFGQQNQYPAQYGAAGYQAPSSVSPPPQVTPSPGPHDGTEALVGGHGHTPVQHQHSPGHHAQELPAVNPVGNENNRAELG</sequence>
<keyword evidence="7" id="KW-0829">Tyrosine-protein kinase</keyword>
<dbReference type="GO" id="GO:0004714">
    <property type="term" value="F:transmembrane receptor protein tyrosine kinase activity"/>
    <property type="evidence" value="ECO:0007669"/>
    <property type="project" value="UniProtKB-EC"/>
</dbReference>
<evidence type="ECO:0000256" key="3">
    <source>
        <dbReference type="ARBA" id="ARBA00022679"/>
    </source>
</evidence>
<dbReference type="OrthoDB" id="4814718at2759"/>
<evidence type="ECO:0000256" key="2">
    <source>
        <dbReference type="ARBA" id="ARBA00022553"/>
    </source>
</evidence>
<evidence type="ECO:0000259" key="11">
    <source>
        <dbReference type="Pfam" id="PF21314"/>
    </source>
</evidence>
<evidence type="ECO:0000256" key="4">
    <source>
        <dbReference type="ARBA" id="ARBA00022741"/>
    </source>
</evidence>
<dbReference type="AlphaFoldDB" id="A0A8H4LDI3"/>
<proteinExistence type="predicted"/>
<keyword evidence="5" id="KW-0418">Kinase</keyword>
<feature type="signal peptide" evidence="10">
    <location>
        <begin position="1"/>
        <end position="19"/>
    </location>
</feature>
<evidence type="ECO:0000313" key="12">
    <source>
        <dbReference type="EMBL" id="KAF4466133.1"/>
    </source>
</evidence>
<feature type="compositionally biased region" description="Low complexity" evidence="8">
    <location>
        <begin position="292"/>
        <end position="310"/>
    </location>
</feature>
<evidence type="ECO:0000256" key="8">
    <source>
        <dbReference type="SAM" id="MobiDB-lite"/>
    </source>
</evidence>
<comment type="caution">
    <text evidence="12">The sequence shown here is derived from an EMBL/GenBank/DDBJ whole genome shotgun (WGS) entry which is preliminary data.</text>
</comment>
<keyword evidence="9" id="KW-0812">Transmembrane</keyword>
<protein>
    <recommendedName>
        <fullName evidence="1">receptor protein-tyrosine kinase</fullName>
        <ecNumber evidence="1">2.7.10.1</ecNumber>
    </recommendedName>
</protein>
<dbReference type="GO" id="GO:0005524">
    <property type="term" value="F:ATP binding"/>
    <property type="evidence" value="ECO:0007669"/>
    <property type="project" value="UniProtKB-KW"/>
</dbReference>
<dbReference type="EC" id="2.7.10.1" evidence="1"/>
<keyword evidence="2" id="KW-0597">Phosphoprotein</keyword>
<feature type="compositionally biased region" description="Low complexity" evidence="8">
    <location>
        <begin position="351"/>
        <end position="400"/>
    </location>
</feature>
<evidence type="ECO:0000256" key="1">
    <source>
        <dbReference type="ARBA" id="ARBA00011902"/>
    </source>
</evidence>
<evidence type="ECO:0000256" key="6">
    <source>
        <dbReference type="ARBA" id="ARBA00022840"/>
    </source>
</evidence>
<dbReference type="Proteomes" id="UP000554235">
    <property type="component" value="Unassembled WGS sequence"/>
</dbReference>
<keyword evidence="10" id="KW-0732">Signal</keyword>
<evidence type="ECO:0000256" key="9">
    <source>
        <dbReference type="SAM" id="Phobius"/>
    </source>
</evidence>
<dbReference type="Gene3D" id="6.10.250.2930">
    <property type="match status" value="1"/>
</dbReference>
<keyword evidence="3" id="KW-0808">Transferase</keyword>
<feature type="compositionally biased region" description="Polar residues" evidence="8">
    <location>
        <begin position="311"/>
        <end position="333"/>
    </location>
</feature>
<keyword evidence="4" id="KW-0547">Nucleotide-binding</keyword>
<accession>A0A8H4LDI3</accession>
<dbReference type="InterPro" id="IPR049328">
    <property type="entry name" value="TM_ErbB1"/>
</dbReference>
<dbReference type="InterPro" id="IPR044912">
    <property type="entry name" value="Egfr_JX_dom"/>
</dbReference>
<keyword evidence="9" id="KW-1133">Transmembrane helix</keyword>